<reference evidence="6" key="1">
    <citation type="submission" date="2016-10" db="EMBL/GenBank/DDBJ databases">
        <authorList>
            <person name="Varghese N."/>
            <person name="Submissions S."/>
        </authorList>
    </citation>
    <scope>NUCLEOTIDE SEQUENCE [LARGE SCALE GENOMIC DNA]</scope>
    <source>
        <strain evidence="6">DSM 217</strain>
    </source>
</reference>
<dbReference type="EMBL" id="FNNZ01000001">
    <property type="protein sequence ID" value="SDW05480.1"/>
    <property type="molecule type" value="Genomic_DNA"/>
</dbReference>
<name>A0A1H2QEZ5_THIRO</name>
<dbReference type="GO" id="GO:0004725">
    <property type="term" value="F:protein tyrosine phosphatase activity"/>
    <property type="evidence" value="ECO:0007669"/>
    <property type="project" value="UniProtKB-EC"/>
</dbReference>
<dbReference type="GO" id="GO:0030145">
    <property type="term" value="F:manganese ion binding"/>
    <property type="evidence" value="ECO:0007669"/>
    <property type="project" value="InterPro"/>
</dbReference>
<dbReference type="SUPFAM" id="SSF89550">
    <property type="entry name" value="PHP domain-like"/>
    <property type="match status" value="1"/>
</dbReference>
<dbReference type="EC" id="3.1.3.48" evidence="2"/>
<evidence type="ECO:0000256" key="3">
    <source>
        <dbReference type="ARBA" id="ARBA00022801"/>
    </source>
</evidence>
<sequence>MSLEMARIALEDGITDTVCTPHIYPGVFPNERGDICRRVGELSRHLSEAGMSLRITHGADIQIVPELVQGLRGGRMASINDSRYFLFEPPHFVVPARFAQLLEDVLAAGYVPIITHPERLTWLDEAHYGWFADAAFEGAWIQLTADALTGRFGKVARRWSERFLADGLVHLLASDGHDDRHRPPVLSAGRRIAEHWVGAAEAERMVLDRPCAVLSNADPLSVVPPPALADEEVSGGSIGVGGRVSGLLKRFFHGASR</sequence>
<dbReference type="AlphaFoldDB" id="A0A1H2QEZ5"/>
<evidence type="ECO:0000256" key="1">
    <source>
        <dbReference type="ARBA" id="ARBA00005750"/>
    </source>
</evidence>
<keyword evidence="6" id="KW-1185">Reference proteome</keyword>
<dbReference type="PANTHER" id="PTHR39181:SF1">
    <property type="entry name" value="TYROSINE-PROTEIN PHOSPHATASE YWQE"/>
    <property type="match status" value="1"/>
</dbReference>
<dbReference type="STRING" id="1058.SAMN05421783_101238"/>
<dbReference type="InterPro" id="IPR016195">
    <property type="entry name" value="Pol/histidinol_Pase-like"/>
</dbReference>
<protein>
    <recommendedName>
        <fullName evidence="2">protein-tyrosine-phosphatase</fullName>
        <ecNumber evidence="2">3.1.3.48</ecNumber>
    </recommendedName>
</protein>
<evidence type="ECO:0000256" key="2">
    <source>
        <dbReference type="ARBA" id="ARBA00013064"/>
    </source>
</evidence>
<evidence type="ECO:0000256" key="4">
    <source>
        <dbReference type="ARBA" id="ARBA00051722"/>
    </source>
</evidence>
<dbReference type="Pfam" id="PF19567">
    <property type="entry name" value="CpsB_CapC"/>
    <property type="match status" value="1"/>
</dbReference>
<organism evidence="5 6">
    <name type="scientific">Thiocapsa roseopersicina</name>
    <dbReference type="NCBI Taxonomy" id="1058"/>
    <lineage>
        <taxon>Bacteria</taxon>
        <taxon>Pseudomonadati</taxon>
        <taxon>Pseudomonadota</taxon>
        <taxon>Gammaproteobacteria</taxon>
        <taxon>Chromatiales</taxon>
        <taxon>Chromatiaceae</taxon>
        <taxon>Thiocapsa</taxon>
    </lineage>
</organism>
<comment type="similarity">
    <text evidence="1">Belongs to the metallo-dependent hydrolases superfamily. CpsB/CapC family.</text>
</comment>
<dbReference type="PANTHER" id="PTHR39181">
    <property type="entry name" value="TYROSINE-PROTEIN PHOSPHATASE YWQE"/>
    <property type="match status" value="1"/>
</dbReference>
<comment type="catalytic activity">
    <reaction evidence="4">
        <text>O-phospho-L-tyrosyl-[protein] + H2O = L-tyrosyl-[protein] + phosphate</text>
        <dbReference type="Rhea" id="RHEA:10684"/>
        <dbReference type="Rhea" id="RHEA-COMP:10136"/>
        <dbReference type="Rhea" id="RHEA-COMP:20101"/>
        <dbReference type="ChEBI" id="CHEBI:15377"/>
        <dbReference type="ChEBI" id="CHEBI:43474"/>
        <dbReference type="ChEBI" id="CHEBI:46858"/>
        <dbReference type="ChEBI" id="CHEBI:61978"/>
        <dbReference type="EC" id="3.1.3.48"/>
    </reaction>
</comment>
<keyword evidence="3" id="KW-0378">Hydrolase</keyword>
<accession>A0A1H2QEZ5</accession>
<dbReference type="PIRSF" id="PIRSF016557">
    <property type="entry name" value="Caps_synth_CpsB"/>
    <property type="match status" value="1"/>
</dbReference>
<gene>
    <name evidence="5" type="ORF">SAMN05421783_101238</name>
</gene>
<evidence type="ECO:0000313" key="5">
    <source>
        <dbReference type="EMBL" id="SDW05480.1"/>
    </source>
</evidence>
<dbReference type="Gene3D" id="3.20.20.140">
    <property type="entry name" value="Metal-dependent hydrolases"/>
    <property type="match status" value="1"/>
</dbReference>
<dbReference type="InterPro" id="IPR016667">
    <property type="entry name" value="Caps_polysacc_synth_CpsB/CapC"/>
</dbReference>
<proteinExistence type="inferred from homology"/>
<evidence type="ECO:0000313" key="6">
    <source>
        <dbReference type="Proteomes" id="UP000198816"/>
    </source>
</evidence>
<dbReference type="Proteomes" id="UP000198816">
    <property type="component" value="Unassembled WGS sequence"/>
</dbReference>